<organism evidence="2 3">
    <name type="scientific">SAR86 cluster bacterium</name>
    <dbReference type="NCBI Taxonomy" id="2030880"/>
    <lineage>
        <taxon>Bacteria</taxon>
        <taxon>Pseudomonadati</taxon>
        <taxon>Pseudomonadota</taxon>
        <taxon>Gammaproteobacteria</taxon>
        <taxon>SAR86 cluster</taxon>
    </lineage>
</organism>
<feature type="transmembrane region" description="Helical" evidence="1">
    <location>
        <begin position="89"/>
        <end position="108"/>
    </location>
</feature>
<evidence type="ECO:0000313" key="2">
    <source>
        <dbReference type="EMBL" id="PCJ23313.1"/>
    </source>
</evidence>
<reference evidence="3" key="1">
    <citation type="submission" date="2017-08" db="EMBL/GenBank/DDBJ databases">
        <title>A dynamic microbial community with high functional redundancy inhabits the cold, oxic subseafloor aquifer.</title>
        <authorList>
            <person name="Tully B.J."/>
            <person name="Wheat C.G."/>
            <person name="Glazer B.T."/>
            <person name="Huber J.A."/>
        </authorList>
    </citation>
    <scope>NUCLEOTIDE SEQUENCE [LARGE SCALE GENOMIC DNA]</scope>
</reference>
<feature type="transmembrane region" description="Helical" evidence="1">
    <location>
        <begin position="53"/>
        <end position="77"/>
    </location>
</feature>
<keyword evidence="1" id="KW-1133">Transmembrane helix</keyword>
<sequence>MGNKLIYVIFAIVISMACILIAISFAEPVANAGGIAHPDIPGMRVGGDGIARLAHIGTLAFLFQSLLLLLVVCLCALGVAERHRSKELFLYFAGTFIFSILVWWQMYAGHQAFMESGTTSYFMGFPVATSWQVYGTWLSAIPLVFIYSMGFRKFIFTKEDEEKFNQLIAKQTSQTEQ</sequence>
<feature type="transmembrane region" description="Helical" evidence="1">
    <location>
        <begin position="5"/>
        <end position="26"/>
    </location>
</feature>
<proteinExistence type="predicted"/>
<dbReference type="EMBL" id="NVVJ01000041">
    <property type="protein sequence ID" value="PCJ23313.1"/>
    <property type="molecule type" value="Genomic_DNA"/>
</dbReference>
<comment type="caution">
    <text evidence="2">The sequence shown here is derived from an EMBL/GenBank/DDBJ whole genome shotgun (WGS) entry which is preliminary data.</text>
</comment>
<feature type="transmembrane region" description="Helical" evidence="1">
    <location>
        <begin position="128"/>
        <end position="148"/>
    </location>
</feature>
<protein>
    <submittedName>
        <fullName evidence="2">Uncharacterized protein</fullName>
    </submittedName>
</protein>
<dbReference type="AlphaFoldDB" id="A0A2A5AVI3"/>
<evidence type="ECO:0000313" key="3">
    <source>
        <dbReference type="Proteomes" id="UP000218327"/>
    </source>
</evidence>
<evidence type="ECO:0000256" key="1">
    <source>
        <dbReference type="SAM" id="Phobius"/>
    </source>
</evidence>
<accession>A0A2A5AVI3</accession>
<dbReference type="Proteomes" id="UP000218327">
    <property type="component" value="Unassembled WGS sequence"/>
</dbReference>
<name>A0A2A5AVI3_9GAMM</name>
<keyword evidence="1" id="KW-0472">Membrane</keyword>
<dbReference type="PROSITE" id="PS51257">
    <property type="entry name" value="PROKAR_LIPOPROTEIN"/>
    <property type="match status" value="1"/>
</dbReference>
<keyword evidence="1" id="KW-0812">Transmembrane</keyword>
<gene>
    <name evidence="2" type="ORF">COA96_12140</name>
</gene>